<dbReference type="InterPro" id="IPR045380">
    <property type="entry name" value="LD_TPept_scaffold_dom"/>
</dbReference>
<comment type="similarity">
    <text evidence="2">Belongs to the YkuD family.</text>
</comment>
<evidence type="ECO:0000256" key="4">
    <source>
        <dbReference type="ARBA" id="ARBA00022960"/>
    </source>
</evidence>
<dbReference type="PANTHER" id="PTHR41533">
    <property type="entry name" value="L,D-TRANSPEPTIDASE HI_1667-RELATED"/>
    <property type="match status" value="1"/>
</dbReference>
<name>A0A9X2X813_9HYPH</name>
<dbReference type="SUPFAM" id="SSF141523">
    <property type="entry name" value="L,D-transpeptidase catalytic domain-like"/>
    <property type="match status" value="1"/>
</dbReference>
<dbReference type="GO" id="GO:0004180">
    <property type="term" value="F:carboxypeptidase activity"/>
    <property type="evidence" value="ECO:0007669"/>
    <property type="project" value="UniProtKB-ARBA"/>
</dbReference>
<organism evidence="10 11">
    <name type="scientific">Chelativorans petroleitrophicus</name>
    <dbReference type="NCBI Taxonomy" id="2975484"/>
    <lineage>
        <taxon>Bacteria</taxon>
        <taxon>Pseudomonadati</taxon>
        <taxon>Pseudomonadota</taxon>
        <taxon>Alphaproteobacteria</taxon>
        <taxon>Hyphomicrobiales</taxon>
        <taxon>Phyllobacteriaceae</taxon>
        <taxon>Chelativorans</taxon>
    </lineage>
</organism>
<feature type="domain" description="L,D-TPase catalytic" evidence="9">
    <location>
        <begin position="383"/>
        <end position="561"/>
    </location>
</feature>
<evidence type="ECO:0000256" key="5">
    <source>
        <dbReference type="ARBA" id="ARBA00022984"/>
    </source>
</evidence>
<dbReference type="RefSeq" id="WP_261514111.1">
    <property type="nucleotide sequence ID" value="NZ_JAODNV010000005.1"/>
</dbReference>
<evidence type="ECO:0000256" key="7">
    <source>
        <dbReference type="PROSITE-ProRule" id="PRU01373"/>
    </source>
</evidence>
<dbReference type="Pfam" id="PF20142">
    <property type="entry name" value="Scaffold"/>
    <property type="match status" value="1"/>
</dbReference>
<dbReference type="GO" id="GO:0008360">
    <property type="term" value="P:regulation of cell shape"/>
    <property type="evidence" value="ECO:0007669"/>
    <property type="project" value="UniProtKB-UniRule"/>
</dbReference>
<dbReference type="InterPro" id="IPR038063">
    <property type="entry name" value="Transpep_catalytic_dom"/>
</dbReference>
<feature type="signal peptide" evidence="8">
    <location>
        <begin position="1"/>
        <end position="29"/>
    </location>
</feature>
<dbReference type="GO" id="GO:0071555">
    <property type="term" value="P:cell wall organization"/>
    <property type="evidence" value="ECO:0007669"/>
    <property type="project" value="UniProtKB-UniRule"/>
</dbReference>
<dbReference type="GO" id="GO:0016740">
    <property type="term" value="F:transferase activity"/>
    <property type="evidence" value="ECO:0007669"/>
    <property type="project" value="UniProtKB-KW"/>
</dbReference>
<keyword evidence="3" id="KW-0808">Transferase</keyword>
<evidence type="ECO:0000256" key="6">
    <source>
        <dbReference type="ARBA" id="ARBA00023316"/>
    </source>
</evidence>
<sequence length="618" mass="68432">MAGKIATRTGLSALALAVALTGGTTSANAEQYLFDRLFGRNRAARQYVEPAPVPQTTGAVRVVPKVSSPSYYNYTPEAPVKLDLVSLAAALEGDEAKEQADTDFARAVARLTDFELLAEKKIAAALVDYYAENPNFIWVDENGPNERAKAVLDVLADAADYGLQETDYVVSPPSLDEPGAADERMAELARFELTLSARALRYARDAHLGRVNPNKLSGYHDFPTKPLEERRVLEVLAGTPVPARYLKALHPQNELYAALREELKALRASAEREIVVDPETFVRPGESHSEFPKILQIIERDADEAFLAEYGDILTAHRGSETYARELVPVIKAAQKLHELNPDGIIGQRTVSALAGESRAARIEKVLLSLERLRWHPSHLGSTRVMINVPSFTASFIDNGEVRLSMRAVVGSRSNQTSFFHDKIEYVEYNPYWGVPRSILINEKLPQLIRDPGYLDRAGYEVTDARGRRIPSAAINWAAYGSNIPFSVRQKPGPGNALGQLKIMFPNKHDIYMHDTPDKGLFARDMRAFSHGCVRLQEPRAMAAAVLRVSEEEVGRRIAQGRNSRQDVPEAIPVYVGYFTAWPEPDGSGISYHPDVYGRDAHLQEALQKVEKLRAPGS</sequence>
<accession>A0A9X2X813</accession>
<keyword evidence="5 7" id="KW-0573">Peptidoglycan synthesis</keyword>
<proteinExistence type="inferred from homology"/>
<dbReference type="Gene3D" id="2.40.440.10">
    <property type="entry name" value="L,D-transpeptidase catalytic domain-like"/>
    <property type="match status" value="1"/>
</dbReference>
<evidence type="ECO:0000256" key="2">
    <source>
        <dbReference type="ARBA" id="ARBA00005992"/>
    </source>
</evidence>
<gene>
    <name evidence="10" type="ORF">NYR54_03530</name>
</gene>
<evidence type="ECO:0000313" key="11">
    <source>
        <dbReference type="Proteomes" id="UP001149009"/>
    </source>
</evidence>
<dbReference type="EMBL" id="JAODNV010000005">
    <property type="protein sequence ID" value="MCT8989370.1"/>
    <property type="molecule type" value="Genomic_DNA"/>
</dbReference>
<evidence type="ECO:0000259" key="9">
    <source>
        <dbReference type="PROSITE" id="PS52029"/>
    </source>
</evidence>
<dbReference type="CDD" id="cd16913">
    <property type="entry name" value="YkuD_like"/>
    <property type="match status" value="1"/>
</dbReference>
<dbReference type="AlphaFoldDB" id="A0A9X2X813"/>
<reference evidence="10" key="1">
    <citation type="submission" date="2022-08" db="EMBL/GenBank/DDBJ databases">
        <title>Chelativorans sichuanense sp. nov., a paraffin oil-degrading bacterium isolated from a mixture of oil-based drill cuttings and paddy soil.</title>
        <authorList>
            <person name="Yu J."/>
            <person name="Liu H."/>
            <person name="Chen Q."/>
        </authorList>
    </citation>
    <scope>NUCLEOTIDE SEQUENCE</scope>
    <source>
        <strain evidence="10">SCAU 2101</strain>
    </source>
</reference>
<dbReference type="PANTHER" id="PTHR41533:SF2">
    <property type="entry name" value="BLR7131 PROTEIN"/>
    <property type="match status" value="1"/>
</dbReference>
<feature type="chain" id="PRO_5040845415" evidence="8">
    <location>
        <begin position="30"/>
        <end position="618"/>
    </location>
</feature>
<dbReference type="Proteomes" id="UP001149009">
    <property type="component" value="Unassembled WGS sequence"/>
</dbReference>
<keyword evidence="11" id="KW-1185">Reference proteome</keyword>
<feature type="active site" description="Proton donor/acceptor" evidence="7">
    <location>
        <position position="514"/>
    </location>
</feature>
<keyword evidence="8" id="KW-0732">Signal</keyword>
<dbReference type="GO" id="GO:0009252">
    <property type="term" value="P:peptidoglycan biosynthetic process"/>
    <property type="evidence" value="ECO:0007669"/>
    <property type="project" value="UniProtKB-KW"/>
</dbReference>
<comment type="pathway">
    <text evidence="1 7">Cell wall biogenesis; peptidoglycan biosynthesis.</text>
</comment>
<feature type="active site" description="Nucleophile" evidence="7">
    <location>
        <position position="533"/>
    </location>
</feature>
<keyword evidence="6 7" id="KW-0961">Cell wall biogenesis/degradation</keyword>
<evidence type="ECO:0000256" key="3">
    <source>
        <dbReference type="ARBA" id="ARBA00022679"/>
    </source>
</evidence>
<protein>
    <submittedName>
        <fullName evidence="10">L,D-transpeptidase family protein</fullName>
    </submittedName>
</protein>
<evidence type="ECO:0000256" key="8">
    <source>
        <dbReference type="SAM" id="SignalP"/>
    </source>
</evidence>
<dbReference type="InterPro" id="IPR052905">
    <property type="entry name" value="LD-transpeptidase_YkuD-like"/>
</dbReference>
<keyword evidence="4 7" id="KW-0133">Cell shape</keyword>
<evidence type="ECO:0000256" key="1">
    <source>
        <dbReference type="ARBA" id="ARBA00004752"/>
    </source>
</evidence>
<dbReference type="InterPro" id="IPR005490">
    <property type="entry name" value="LD_TPept_cat_dom"/>
</dbReference>
<dbReference type="Pfam" id="PF03734">
    <property type="entry name" value="YkuD"/>
    <property type="match status" value="1"/>
</dbReference>
<dbReference type="PROSITE" id="PS52029">
    <property type="entry name" value="LD_TPASE"/>
    <property type="match status" value="1"/>
</dbReference>
<evidence type="ECO:0000313" key="10">
    <source>
        <dbReference type="EMBL" id="MCT8989370.1"/>
    </source>
</evidence>
<comment type="caution">
    <text evidence="10">The sequence shown here is derived from an EMBL/GenBank/DDBJ whole genome shotgun (WGS) entry which is preliminary data.</text>
</comment>